<dbReference type="PROSITE" id="PS51032">
    <property type="entry name" value="AP2_ERF"/>
    <property type="match status" value="1"/>
</dbReference>
<keyword evidence="4" id="KW-0238">DNA-binding</keyword>
<dbReference type="InterPro" id="IPR016177">
    <property type="entry name" value="DNA-bd_dom_sf"/>
</dbReference>
<dbReference type="InterPro" id="IPR001471">
    <property type="entry name" value="AP2/ERF_dom"/>
</dbReference>
<dbReference type="PANTHER" id="PTHR31190:SF376">
    <property type="entry name" value="EREB-LIKE PROTEIN"/>
    <property type="match status" value="1"/>
</dbReference>
<evidence type="ECO:0000313" key="10">
    <source>
        <dbReference type="Proteomes" id="UP001161247"/>
    </source>
</evidence>
<evidence type="ECO:0000256" key="5">
    <source>
        <dbReference type="ARBA" id="ARBA00023163"/>
    </source>
</evidence>
<dbReference type="EMBL" id="OX459124">
    <property type="protein sequence ID" value="CAI9113227.1"/>
    <property type="molecule type" value="Genomic_DNA"/>
</dbReference>
<proteinExistence type="predicted"/>
<evidence type="ECO:0000256" key="7">
    <source>
        <dbReference type="SAM" id="MobiDB-lite"/>
    </source>
</evidence>
<dbReference type="AlphaFoldDB" id="A0AAV1E1N7"/>
<evidence type="ECO:0000313" key="9">
    <source>
        <dbReference type="EMBL" id="CAI9113227.1"/>
    </source>
</evidence>
<feature type="region of interest" description="Disordered" evidence="7">
    <location>
        <begin position="98"/>
        <end position="121"/>
    </location>
</feature>
<evidence type="ECO:0000256" key="6">
    <source>
        <dbReference type="ARBA" id="ARBA00023242"/>
    </source>
</evidence>
<dbReference type="PRINTS" id="PR00367">
    <property type="entry name" value="ETHRSPELEMNT"/>
</dbReference>
<dbReference type="GO" id="GO:0005634">
    <property type="term" value="C:nucleus"/>
    <property type="evidence" value="ECO:0007669"/>
    <property type="project" value="UniProtKB-SubCell"/>
</dbReference>
<reference evidence="9" key="1">
    <citation type="submission" date="2023-03" db="EMBL/GenBank/DDBJ databases">
        <authorList>
            <person name="Julca I."/>
        </authorList>
    </citation>
    <scope>NUCLEOTIDE SEQUENCE</scope>
</reference>
<keyword evidence="10" id="KW-1185">Reference proteome</keyword>
<dbReference type="GO" id="GO:0003677">
    <property type="term" value="F:DNA binding"/>
    <property type="evidence" value="ECO:0007669"/>
    <property type="project" value="UniProtKB-KW"/>
</dbReference>
<comment type="subcellular location">
    <subcellularLocation>
        <location evidence="1">Nucleus</location>
    </subcellularLocation>
</comment>
<dbReference type="GO" id="GO:0003700">
    <property type="term" value="F:DNA-binding transcription factor activity"/>
    <property type="evidence" value="ECO:0007669"/>
    <property type="project" value="InterPro"/>
</dbReference>
<feature type="domain" description="AP2/ERF" evidence="8">
    <location>
        <begin position="133"/>
        <end position="190"/>
    </location>
</feature>
<accession>A0AAV1E1N7</accession>
<protein>
    <submittedName>
        <fullName evidence="9">OLC1v1013797C1</fullName>
    </submittedName>
</protein>
<gene>
    <name evidence="9" type="ORF">OLC1_LOCUS20274</name>
</gene>
<evidence type="ECO:0000256" key="1">
    <source>
        <dbReference type="ARBA" id="ARBA00004123"/>
    </source>
</evidence>
<dbReference type="GO" id="GO:0006952">
    <property type="term" value="P:defense response"/>
    <property type="evidence" value="ECO:0007669"/>
    <property type="project" value="UniProtKB-KW"/>
</dbReference>
<dbReference type="InterPro" id="IPR036955">
    <property type="entry name" value="AP2/ERF_dom_sf"/>
</dbReference>
<dbReference type="GO" id="GO:0009873">
    <property type="term" value="P:ethylene-activated signaling pathway"/>
    <property type="evidence" value="ECO:0007669"/>
    <property type="project" value="InterPro"/>
</dbReference>
<keyword evidence="6" id="KW-0539">Nucleus</keyword>
<dbReference type="FunFam" id="3.30.730.10:FF:000001">
    <property type="entry name" value="Ethylene-responsive transcription factor 2"/>
    <property type="match status" value="1"/>
</dbReference>
<evidence type="ECO:0000259" key="8">
    <source>
        <dbReference type="PROSITE" id="PS51032"/>
    </source>
</evidence>
<sequence length="346" mass="39430">MCGGAIISDDVPPSKSSRRLTKVSSNLLREIGANIFGSTKIHHSRKNNNIVHFNGSSTQVKSEIIDPDHQFYTEFQDFKDYFNDGELEDLNPFAFSASKHSPSGLRGTESGKKPSGYGYGADELRKRKRKPHQYRGIRQRPWGRWAAEIRDPRKGVRVWLGTFGSAEDAARAYDTEARKIRGQKAKVNFPNETDQGTQEYTRTKRRSTLITPKENRNRVDCSKTEYSGYDECSKTEYSDFGLGKKFTKIPGISSLLYTVTDDHEEAQSLEDHENLNRNLVNSPERSCNNQIAANEVCEGLSGLESELEFFQTPFSEENWDLAVDDSFLNGDGRYDEWTFEDLCYHQ</sequence>
<dbReference type="PANTHER" id="PTHR31190">
    <property type="entry name" value="DNA-BINDING DOMAIN"/>
    <property type="match status" value="1"/>
</dbReference>
<dbReference type="Gene3D" id="3.30.730.10">
    <property type="entry name" value="AP2/ERF domain"/>
    <property type="match status" value="1"/>
</dbReference>
<evidence type="ECO:0000256" key="3">
    <source>
        <dbReference type="ARBA" id="ARBA00023015"/>
    </source>
</evidence>
<dbReference type="Proteomes" id="UP001161247">
    <property type="component" value="Chromosome 7"/>
</dbReference>
<evidence type="ECO:0000256" key="2">
    <source>
        <dbReference type="ARBA" id="ARBA00022821"/>
    </source>
</evidence>
<dbReference type="CDD" id="cd00018">
    <property type="entry name" value="AP2"/>
    <property type="match status" value="1"/>
</dbReference>
<dbReference type="InterPro" id="IPR044808">
    <property type="entry name" value="ERF_plant"/>
</dbReference>
<keyword evidence="5" id="KW-0804">Transcription</keyword>
<name>A0AAV1E1N7_OLDCO</name>
<evidence type="ECO:0000256" key="4">
    <source>
        <dbReference type="ARBA" id="ARBA00023125"/>
    </source>
</evidence>
<dbReference type="SMART" id="SM00380">
    <property type="entry name" value="AP2"/>
    <property type="match status" value="1"/>
</dbReference>
<keyword evidence="2" id="KW-0611">Plant defense</keyword>
<keyword evidence="3" id="KW-0805">Transcription regulation</keyword>
<dbReference type="Pfam" id="PF00847">
    <property type="entry name" value="AP2"/>
    <property type="match status" value="1"/>
</dbReference>
<dbReference type="SUPFAM" id="SSF54171">
    <property type="entry name" value="DNA-binding domain"/>
    <property type="match status" value="1"/>
</dbReference>
<organism evidence="9 10">
    <name type="scientific">Oldenlandia corymbosa var. corymbosa</name>
    <dbReference type="NCBI Taxonomy" id="529605"/>
    <lineage>
        <taxon>Eukaryota</taxon>
        <taxon>Viridiplantae</taxon>
        <taxon>Streptophyta</taxon>
        <taxon>Embryophyta</taxon>
        <taxon>Tracheophyta</taxon>
        <taxon>Spermatophyta</taxon>
        <taxon>Magnoliopsida</taxon>
        <taxon>eudicotyledons</taxon>
        <taxon>Gunneridae</taxon>
        <taxon>Pentapetalae</taxon>
        <taxon>asterids</taxon>
        <taxon>lamiids</taxon>
        <taxon>Gentianales</taxon>
        <taxon>Rubiaceae</taxon>
        <taxon>Rubioideae</taxon>
        <taxon>Spermacoceae</taxon>
        <taxon>Hedyotis-Oldenlandia complex</taxon>
        <taxon>Oldenlandia</taxon>
    </lineage>
</organism>